<feature type="region of interest" description="Disordered" evidence="1">
    <location>
        <begin position="476"/>
        <end position="531"/>
    </location>
</feature>
<dbReference type="Proteomes" id="UP001054857">
    <property type="component" value="Unassembled WGS sequence"/>
</dbReference>
<gene>
    <name evidence="2" type="ORF">Agub_g12790</name>
</gene>
<dbReference type="AlphaFoldDB" id="A0AAD3E361"/>
<feature type="compositionally biased region" description="Low complexity" evidence="1">
    <location>
        <begin position="480"/>
        <end position="494"/>
    </location>
</feature>
<comment type="caution">
    <text evidence="2">The sequence shown here is derived from an EMBL/GenBank/DDBJ whole genome shotgun (WGS) entry which is preliminary data.</text>
</comment>
<proteinExistence type="predicted"/>
<keyword evidence="3" id="KW-1185">Reference proteome</keyword>
<evidence type="ECO:0000313" key="3">
    <source>
        <dbReference type="Proteomes" id="UP001054857"/>
    </source>
</evidence>
<dbReference type="EMBL" id="BMAR01000038">
    <property type="protein sequence ID" value="GFR50521.1"/>
    <property type="molecule type" value="Genomic_DNA"/>
</dbReference>
<protein>
    <submittedName>
        <fullName evidence="2">Uncharacterized protein</fullName>
    </submittedName>
</protein>
<evidence type="ECO:0000256" key="1">
    <source>
        <dbReference type="SAM" id="MobiDB-lite"/>
    </source>
</evidence>
<accession>A0AAD3E361</accession>
<sequence length="918" mass="92893">MSNNIVAAVAAAWPGDNALARFRRRVAMELASFDSGPVGPHSVLAARLSSHLRERCPTLVTEAAGLCTPRDGSLRIKQLISLAPDVPSNGVSAGEDVPGGAFLYCVSYKYDACVFLDVQALLKWHAGGKLPATSNGGNGGGAGTFKAEFGSGSVRTGFSSKQGGIHINLSGLVPRYGKPGADSASPYSRPSGMQSEDDEDGDFEDDEGADVMTSGADGEAVEGEDEGAVHHRPPPLQHVAYMAFPGPSAASQLRRNLAVLLATAAPDGGGGLPPYAIPWRQIALMVADSKAAALQPVLRTPAAFKSFILHPASAGAFAAKRFFRNPADPNSSVDCVELDPAALRRAAAEGINKVIFTAWRGPESLLRLKRTAVKILLERPRTPDGPYAMNAGPLGNELRARNAPAYTAVMSRGGGGLMAQLDESGRGREALLVYVRKGGKEGTMQLKLRKLCCLFPPDTGLDLGLGLGGAGALPPPAAPLPSNSGGTASAASATQLPSSQTSLLHAAPSGATAPSQAGMATEGSSSSGGGAYGAAAANSIPSDPWVTNDAAPTEGPAFNWNDVSSATAVVLEAEPRGLTAFPPGIPGSVSAGVAASSLGVAANVVGATAATPASIANAVEAAVLPAPAVQWIQSSFEFETMIQHCYGATQIGLAIHATGRRAVVAAIYAPAATATIDVRAATGQPSSGGAQLLTWVATVYLFDCGLVTAAQEGGSDGAVVGAGGALPGAAAALCGLLESAYVAKFVHGCEQVMSLAALCGAASISPLLDTRVLLRALSALLPPLPALPPPPPPYAAIGPLAAAAVAGLNAHVAALREVLTATGLWADRPELLAALTGRHSVALREDLFGTRDWASNASLHECNLVAAVRHLPELWEAMTTEAVPWVAMAAAATASAAALASRQGAGAASHAHVGPVAS</sequence>
<feature type="compositionally biased region" description="Polar residues" evidence="1">
    <location>
        <begin position="185"/>
        <end position="194"/>
    </location>
</feature>
<feature type="compositionally biased region" description="Acidic residues" evidence="1">
    <location>
        <begin position="195"/>
        <end position="209"/>
    </location>
</feature>
<feature type="region of interest" description="Disordered" evidence="1">
    <location>
        <begin position="178"/>
        <end position="232"/>
    </location>
</feature>
<evidence type="ECO:0000313" key="2">
    <source>
        <dbReference type="EMBL" id="GFR50521.1"/>
    </source>
</evidence>
<organism evidence="2 3">
    <name type="scientific">Astrephomene gubernaculifera</name>
    <dbReference type="NCBI Taxonomy" id="47775"/>
    <lineage>
        <taxon>Eukaryota</taxon>
        <taxon>Viridiplantae</taxon>
        <taxon>Chlorophyta</taxon>
        <taxon>core chlorophytes</taxon>
        <taxon>Chlorophyceae</taxon>
        <taxon>CS clade</taxon>
        <taxon>Chlamydomonadales</taxon>
        <taxon>Astrephomenaceae</taxon>
        <taxon>Astrephomene</taxon>
    </lineage>
</organism>
<reference evidence="2 3" key="1">
    <citation type="journal article" date="2021" name="Sci. Rep.">
        <title>Genome sequencing of the multicellular alga Astrephomene provides insights into convergent evolution of germ-soma differentiation.</title>
        <authorList>
            <person name="Yamashita S."/>
            <person name="Yamamoto K."/>
            <person name="Matsuzaki R."/>
            <person name="Suzuki S."/>
            <person name="Yamaguchi H."/>
            <person name="Hirooka S."/>
            <person name="Minakuchi Y."/>
            <person name="Miyagishima S."/>
            <person name="Kawachi M."/>
            <person name="Toyoda A."/>
            <person name="Nozaki H."/>
        </authorList>
    </citation>
    <scope>NUCLEOTIDE SEQUENCE [LARGE SCALE GENOMIC DNA]</scope>
    <source>
        <strain evidence="2 3">NIES-4017</strain>
    </source>
</reference>
<name>A0AAD3E361_9CHLO</name>